<dbReference type="Proteomes" id="UP000254504">
    <property type="component" value="Chromosome"/>
</dbReference>
<name>A0AAD0QIJ0_9BACT</name>
<feature type="transmembrane region" description="Helical" evidence="1">
    <location>
        <begin position="6"/>
        <end position="25"/>
    </location>
</feature>
<dbReference type="KEGG" id="atp:ATR_0460"/>
<evidence type="ECO:0000313" key="3">
    <source>
        <dbReference type="Proteomes" id="UP000254504"/>
    </source>
</evidence>
<keyword evidence="1" id="KW-0472">Membrane</keyword>
<evidence type="ECO:0000256" key="1">
    <source>
        <dbReference type="SAM" id="Phobius"/>
    </source>
</evidence>
<protein>
    <submittedName>
        <fullName evidence="2">Uncharacterized protein</fullName>
    </submittedName>
</protein>
<keyword evidence="1" id="KW-0812">Transmembrane</keyword>
<dbReference type="AlphaFoldDB" id="A0AAD0QIJ0"/>
<sequence length="39" mass="4526">MADWQVYLMMTLIIGAMLLGKKLMFFDSGDKNSKKEDKK</sequence>
<gene>
    <name evidence="2" type="ORF">ATR_0460</name>
</gene>
<accession>A0AAD0QIJ0</accession>
<dbReference type="EMBL" id="CP031367">
    <property type="protein sequence ID" value="AXK48341.1"/>
    <property type="molecule type" value="Genomic_DNA"/>
</dbReference>
<proteinExistence type="predicted"/>
<organism evidence="2 3">
    <name type="scientific">Aliarcobacter trophiarum LMG 25534</name>
    <dbReference type="NCBI Taxonomy" id="1032241"/>
    <lineage>
        <taxon>Bacteria</taxon>
        <taxon>Pseudomonadati</taxon>
        <taxon>Campylobacterota</taxon>
        <taxon>Epsilonproteobacteria</taxon>
        <taxon>Campylobacterales</taxon>
        <taxon>Arcobacteraceae</taxon>
        <taxon>Aliarcobacter</taxon>
    </lineage>
</organism>
<evidence type="ECO:0000313" key="2">
    <source>
        <dbReference type="EMBL" id="AXK48341.1"/>
    </source>
</evidence>
<keyword evidence="1" id="KW-1133">Transmembrane helix</keyword>
<reference evidence="2 3" key="1">
    <citation type="submission" date="2018-07" db="EMBL/GenBank/DDBJ databases">
        <title>Complete genome of the Arcobacter trophiarum type strain LMG 25534.</title>
        <authorList>
            <person name="Miller W.G."/>
            <person name="Yee E."/>
        </authorList>
    </citation>
    <scope>NUCLEOTIDE SEQUENCE [LARGE SCALE GENOMIC DNA]</scope>
    <source>
        <strain evidence="2 3">LMG 25534</strain>
    </source>
</reference>